<dbReference type="GO" id="GO:0005829">
    <property type="term" value="C:cytosol"/>
    <property type="evidence" value="ECO:0007669"/>
    <property type="project" value="TreeGrafter"/>
</dbReference>
<dbReference type="Gene3D" id="3.30.1240.10">
    <property type="match status" value="1"/>
</dbReference>
<accession>A0A923LFL1</accession>
<sequence>MKKQIKAVFFDIDGTLISHKEGEVPQSTKNALEQLRKQKIKVIAATGRHMLELKQLPLNDLKFDGYVILNGQLCLDAEENVIYDEPICREGADTMLTVFERMEIPVAVVEKDRIYVNFVNDLLRKRQKEISSPVPNVDTYKGGNIYQFGIYVNEEEMREIEKELKFCRATQWNDAAYDIIAEGAGKQKGIEEVLKKYGISNEEIMAFGDGENDIDMLKFAGVGVAMGNANGRVKQYADYVTDCVEQDGIKKALQYYEVI</sequence>
<dbReference type="GO" id="GO:0016791">
    <property type="term" value="F:phosphatase activity"/>
    <property type="evidence" value="ECO:0007669"/>
    <property type="project" value="TreeGrafter"/>
</dbReference>
<organism evidence="1 2">
    <name type="scientific">Mediterraneibacter hominis</name>
    <dbReference type="NCBI Taxonomy" id="2763054"/>
    <lineage>
        <taxon>Bacteria</taxon>
        <taxon>Bacillati</taxon>
        <taxon>Bacillota</taxon>
        <taxon>Clostridia</taxon>
        <taxon>Lachnospirales</taxon>
        <taxon>Lachnospiraceae</taxon>
        <taxon>Mediterraneibacter</taxon>
    </lineage>
</organism>
<name>A0A923LFL1_9FIRM</name>
<dbReference type="RefSeq" id="WP_186874104.1">
    <property type="nucleotide sequence ID" value="NZ_JACOPF010000001.1"/>
</dbReference>
<dbReference type="PANTHER" id="PTHR10000:SF25">
    <property type="entry name" value="PHOSPHATASE YKRA-RELATED"/>
    <property type="match status" value="1"/>
</dbReference>
<evidence type="ECO:0000313" key="1">
    <source>
        <dbReference type="EMBL" id="MBC5687409.1"/>
    </source>
</evidence>
<dbReference type="EMBL" id="JACOPF010000001">
    <property type="protein sequence ID" value="MBC5687409.1"/>
    <property type="molecule type" value="Genomic_DNA"/>
</dbReference>
<dbReference type="InterPro" id="IPR023214">
    <property type="entry name" value="HAD_sf"/>
</dbReference>
<dbReference type="SFLD" id="SFLDG01144">
    <property type="entry name" value="C2.B.4:_PGP_Like"/>
    <property type="match status" value="1"/>
</dbReference>
<dbReference type="Proteomes" id="UP000652477">
    <property type="component" value="Unassembled WGS sequence"/>
</dbReference>
<dbReference type="AlphaFoldDB" id="A0A923LFL1"/>
<dbReference type="Gene3D" id="3.40.50.1000">
    <property type="entry name" value="HAD superfamily/HAD-like"/>
    <property type="match status" value="1"/>
</dbReference>
<dbReference type="SFLD" id="SFLDS00003">
    <property type="entry name" value="Haloacid_Dehalogenase"/>
    <property type="match status" value="1"/>
</dbReference>
<dbReference type="SFLD" id="SFLDG01140">
    <property type="entry name" value="C2.B:_Phosphomannomutase_and_P"/>
    <property type="match status" value="1"/>
</dbReference>
<keyword evidence="1" id="KW-0378">Hydrolase</keyword>
<dbReference type="NCBIfam" id="TIGR01484">
    <property type="entry name" value="HAD-SF-IIB"/>
    <property type="match status" value="1"/>
</dbReference>
<dbReference type="InterPro" id="IPR006379">
    <property type="entry name" value="HAD-SF_hydro_IIB"/>
</dbReference>
<comment type="caution">
    <text evidence="1">The sequence shown here is derived from an EMBL/GenBank/DDBJ whole genome shotgun (WGS) entry which is preliminary data.</text>
</comment>
<reference evidence="1" key="1">
    <citation type="submission" date="2020-08" db="EMBL/GenBank/DDBJ databases">
        <title>Genome public.</title>
        <authorList>
            <person name="Liu C."/>
            <person name="Sun Q."/>
        </authorList>
    </citation>
    <scope>NUCLEOTIDE SEQUENCE</scope>
    <source>
        <strain evidence="1">NSJ-55</strain>
    </source>
</reference>
<gene>
    <name evidence="1" type="ORF">H8S37_00470</name>
</gene>
<dbReference type="Pfam" id="PF08282">
    <property type="entry name" value="Hydrolase_3"/>
    <property type="match status" value="1"/>
</dbReference>
<dbReference type="PANTHER" id="PTHR10000">
    <property type="entry name" value="PHOSPHOSERINE PHOSPHATASE"/>
    <property type="match status" value="1"/>
</dbReference>
<dbReference type="NCBIfam" id="TIGR00099">
    <property type="entry name" value="Cof-subfamily"/>
    <property type="match status" value="1"/>
</dbReference>
<keyword evidence="2" id="KW-1185">Reference proteome</keyword>
<dbReference type="InterPro" id="IPR000150">
    <property type="entry name" value="Cof"/>
</dbReference>
<dbReference type="InterPro" id="IPR036412">
    <property type="entry name" value="HAD-like_sf"/>
</dbReference>
<dbReference type="GO" id="GO:0000287">
    <property type="term" value="F:magnesium ion binding"/>
    <property type="evidence" value="ECO:0007669"/>
    <property type="project" value="TreeGrafter"/>
</dbReference>
<protein>
    <submittedName>
        <fullName evidence="1">Cof-type HAD-IIB family hydrolase</fullName>
    </submittedName>
</protein>
<evidence type="ECO:0000313" key="2">
    <source>
        <dbReference type="Proteomes" id="UP000652477"/>
    </source>
</evidence>
<dbReference type="SUPFAM" id="SSF56784">
    <property type="entry name" value="HAD-like"/>
    <property type="match status" value="1"/>
</dbReference>
<proteinExistence type="predicted"/>
<dbReference type="PROSITE" id="PS01229">
    <property type="entry name" value="COF_2"/>
    <property type="match status" value="1"/>
</dbReference>